<feature type="compositionally biased region" description="Polar residues" evidence="2">
    <location>
        <begin position="1373"/>
        <end position="1390"/>
    </location>
</feature>
<dbReference type="Gene3D" id="1.20.920.20">
    <property type="match status" value="1"/>
</dbReference>
<dbReference type="GO" id="GO:0030317">
    <property type="term" value="P:flagellated sperm motility"/>
    <property type="evidence" value="ECO:0007669"/>
    <property type="project" value="TreeGrafter"/>
</dbReference>
<proteinExistence type="predicted"/>
<evidence type="ECO:0000313" key="6">
    <source>
        <dbReference type="Proteomes" id="UP001174136"/>
    </source>
</evidence>
<feature type="region of interest" description="Disordered" evidence="2">
    <location>
        <begin position="355"/>
        <end position="380"/>
    </location>
</feature>
<dbReference type="InterPro" id="IPR026983">
    <property type="entry name" value="DHC"/>
</dbReference>
<dbReference type="GO" id="GO:0045505">
    <property type="term" value="F:dynein intermediate chain binding"/>
    <property type="evidence" value="ECO:0007669"/>
    <property type="project" value="InterPro"/>
</dbReference>
<keyword evidence="5" id="KW-0966">Cell projection</keyword>
<dbReference type="Gene3D" id="3.40.50.300">
    <property type="entry name" value="P-loop containing nucleotide triphosphate hydrolases"/>
    <property type="match status" value="2"/>
</dbReference>
<organism evidence="5 6">
    <name type="scientific">Merluccius polli</name>
    <name type="common">Benguela hake</name>
    <name type="synonym">Merluccius cadenati</name>
    <dbReference type="NCBI Taxonomy" id="89951"/>
    <lineage>
        <taxon>Eukaryota</taxon>
        <taxon>Metazoa</taxon>
        <taxon>Chordata</taxon>
        <taxon>Craniata</taxon>
        <taxon>Vertebrata</taxon>
        <taxon>Euteleostomi</taxon>
        <taxon>Actinopterygii</taxon>
        <taxon>Neopterygii</taxon>
        <taxon>Teleostei</taxon>
        <taxon>Neoteleostei</taxon>
        <taxon>Acanthomorphata</taxon>
        <taxon>Zeiogadaria</taxon>
        <taxon>Gadariae</taxon>
        <taxon>Gadiformes</taxon>
        <taxon>Gadoidei</taxon>
        <taxon>Merlucciidae</taxon>
        <taxon>Merluccius</taxon>
    </lineage>
</organism>
<dbReference type="PANTHER" id="PTHR10676:SF359">
    <property type="entry name" value="DYNEIN HEAVY CHAIN DOMAIN-CONTAINING PROTEIN 1"/>
    <property type="match status" value="1"/>
</dbReference>
<dbReference type="GO" id="GO:0008569">
    <property type="term" value="F:minus-end-directed microtubule motor activity"/>
    <property type="evidence" value="ECO:0007669"/>
    <property type="project" value="TreeGrafter"/>
</dbReference>
<evidence type="ECO:0000313" key="5">
    <source>
        <dbReference type="EMBL" id="KAK0151392.1"/>
    </source>
</evidence>
<keyword evidence="6" id="KW-1185">Reference proteome</keyword>
<feature type="compositionally biased region" description="Basic and acidic residues" evidence="2">
    <location>
        <begin position="359"/>
        <end position="380"/>
    </location>
</feature>
<reference evidence="5" key="1">
    <citation type="journal article" date="2023" name="Front. Mar. Sci.">
        <title>A new Merluccius polli reference genome to investigate the effects of global change in West African waters.</title>
        <authorList>
            <person name="Mateo J.L."/>
            <person name="Blanco-Fernandez C."/>
            <person name="Garcia-Vazquez E."/>
            <person name="Machado-Schiaffino G."/>
        </authorList>
    </citation>
    <scope>NUCLEOTIDE SEQUENCE</scope>
    <source>
        <strain evidence="5">C29</strain>
        <tissue evidence="5">Fin</tissue>
    </source>
</reference>
<dbReference type="GO" id="GO:0036126">
    <property type="term" value="C:sperm flagellum"/>
    <property type="evidence" value="ECO:0007669"/>
    <property type="project" value="TreeGrafter"/>
</dbReference>
<dbReference type="Gene3D" id="3.10.490.20">
    <property type="match status" value="1"/>
</dbReference>
<evidence type="ECO:0000259" key="4">
    <source>
        <dbReference type="Pfam" id="PF18199"/>
    </source>
</evidence>
<dbReference type="InterPro" id="IPR043160">
    <property type="entry name" value="Dynein_C_barrel"/>
</dbReference>
<feature type="region of interest" description="Disordered" evidence="2">
    <location>
        <begin position="471"/>
        <end position="490"/>
    </location>
</feature>
<evidence type="ECO:0000259" key="3">
    <source>
        <dbReference type="Pfam" id="PF12777"/>
    </source>
</evidence>
<dbReference type="InterPro" id="IPR027417">
    <property type="entry name" value="P-loop_NTPase"/>
</dbReference>
<dbReference type="Proteomes" id="UP001174136">
    <property type="component" value="Unassembled WGS sequence"/>
</dbReference>
<dbReference type="EMBL" id="JAOPHQ010001242">
    <property type="protein sequence ID" value="KAK0151392.1"/>
    <property type="molecule type" value="Genomic_DNA"/>
</dbReference>
<evidence type="ECO:0000256" key="1">
    <source>
        <dbReference type="SAM" id="Coils"/>
    </source>
</evidence>
<gene>
    <name evidence="5" type="primary">DHC10_1</name>
    <name evidence="5" type="ORF">N1851_007316</name>
</gene>
<feature type="region of interest" description="Disordered" evidence="2">
    <location>
        <begin position="1348"/>
        <end position="1407"/>
    </location>
</feature>
<comment type="caution">
    <text evidence="5">The sequence shown here is derived from an EMBL/GenBank/DDBJ whole genome shotgun (WGS) entry which is preliminary data.</text>
</comment>
<evidence type="ECO:0000256" key="2">
    <source>
        <dbReference type="SAM" id="MobiDB-lite"/>
    </source>
</evidence>
<feature type="coiled-coil region" evidence="1">
    <location>
        <begin position="135"/>
        <end position="211"/>
    </location>
</feature>
<dbReference type="InterPro" id="IPR024743">
    <property type="entry name" value="Dynein_HC_stalk"/>
</dbReference>
<keyword evidence="5" id="KW-0282">Flagellum</keyword>
<protein>
    <submittedName>
        <fullName evidence="5">Dynein-1-beta heavy chain, flagellar inner arm I1 complex</fullName>
    </submittedName>
</protein>
<sequence>MPLSADGPDAPADKGPDCNVELSRALSLGCCVELYQPWTRQSLVETAAQHLTNSPLLPSCLDAKSMFIPALVASLSSAMAAVHLAACRYAAVVGAQLFSPRTYMEFIAHYFHLWDQLRTQGLGQAKRVESTMARLEVLNKTALQHRQEVERLQQEVEKLQQREQELFGALEAEEVLCEERSRRCAVEEQNLHQLEEQRHLLQEQLDIYLEEERPQVDSGLAALQCLRVGDLEEVRHYRDPPEGVVRVLDALCLLFHRPCSWDNAKQLLGQLNFYEELEFFDHRSLSGSQLQQLGELVDAPYFLPAAAREVSRACESLCRWSRAVYSAAQARRRAAPLEASRRHLLALADQARRHLGAGRKREEAGRRRRQEAADRLRGVRSQLEEESARLAAAAERERRLAVTVAMTESHFADWTAEAQEVQSNTRTLPGDALLTAAVVCYLGPFGPALRAELLGKWRLLCRTGDMDLEPRDPRAPLFSQSAPAPSDPPPPAWTAIPLAGRLEGAVSRALGAHPRQEEWSGDELVVRLLLWGHRGPRPALLWPLLADAQGRDQEDGPPDSLLAGEDYDLVVCADHPQLISKLDSAAERGLSVLVSHVERAVPSARFLARLVRSCGAGGGDDGLTGPGEKVQPPHPDFNLVLCTALPVPLLREIHPAVLSAVRVVDVSRSAAQLEELMLRRLVPSEGVEPLVRQHSAVQKEIHTLRRSMQEEQVSLMDYILGSPPPLSDDPGFPPRLLACQGTAAELRARAGRLVAELRRLDSLLAPARRASALAALLYRALQDVSRLSPAYRFTLRGYVDAMRREAPQTRGNPDGWWWWWEGGCRMGGRMPAAVTQGMVGRLLALYRPCLSPSHAHALTLLAATAALRHDGLCSGAERAAFLRGLRGVDRTPDRTSSKSPLPGWIPAELRGDLSVLERAPPFRGLLASLAAAPRQWREYLRLPSCTAAGEVACRSHAHLTLLQRALLWRTALPASLAAAARDLAACVLGPAGDAASGADGPGAFSRLLTNHRGPVVFARPAAGGGVRPLHLLRQLASQQEHTKELVYPGCHDGSAPQVCSLTQPQSPISLTPGQVHVEVVSLDAGCDGDFLLSALGRAVTEGHWLVFNNCHLLHQWDDKVVFYVNQMFSRPKAPAVDPEPGGGPTAEGLDPRGPAHPLFRLWLVTSGSSLDSMPASVRVCGLPVGCGPPWDLEQELSLALRTVLPPPHAGPPAADGPAPAVLLRCALLHAVLLQRRARLPPGGRGGRRAGDYHRCHEDLLTLVDAFARVSGRCHDKMGALENLVGVVYGGHVSDPEDLEEVEGVAKALLGPVTPPCRGWPSDLLNIIHSSSLPDHRDTAALLHTLEHQVQSGSDHSEPPALGLSPQLEEDSLQTRSSHLNTLLRRSQTPPTGGEGVPLRYVTPDTPPGRALQERLAALRDRLVAAARQDAAADPPGYSAGGPIRDFLRSEWAALGDRLSDGVDLSRLERRAELIATYLWGGAAARDPPAAFRLSAFCNPRGFLAAVLRETAQRRHVELSNLALDFQVLSDDTPPRCPPPGSVYLCGLQLRGALWDARLGAARDSSSPCSLPLLRVAPRIVCRRADGPRGNATPDSPSDSIFRCPLYVEEGGAGSRAQGDLVTRVPLPVSELDPGWCGLRRVRLVSTL</sequence>
<accession>A0AA47N316</accession>
<dbReference type="InterPro" id="IPR041228">
    <property type="entry name" value="Dynein_C"/>
</dbReference>
<dbReference type="PANTHER" id="PTHR10676">
    <property type="entry name" value="DYNEIN HEAVY CHAIN FAMILY PROTEIN"/>
    <property type="match status" value="1"/>
</dbReference>
<feature type="domain" description="Dynein heavy chain coiled coil stalk" evidence="3">
    <location>
        <begin position="129"/>
        <end position="456"/>
    </location>
</feature>
<keyword evidence="1" id="KW-0175">Coiled coil</keyword>
<keyword evidence="5" id="KW-0969">Cilium</keyword>
<feature type="domain" description="Dynein heavy chain C-terminal" evidence="4">
    <location>
        <begin position="1467"/>
        <end position="1631"/>
    </location>
</feature>
<dbReference type="Pfam" id="PF18199">
    <property type="entry name" value="Dynein_C"/>
    <property type="match status" value="1"/>
</dbReference>
<dbReference type="GO" id="GO:0051959">
    <property type="term" value="F:dynein light intermediate chain binding"/>
    <property type="evidence" value="ECO:0007669"/>
    <property type="project" value="InterPro"/>
</dbReference>
<name>A0AA47N316_MERPO</name>
<dbReference type="GO" id="GO:0036156">
    <property type="term" value="C:inner dynein arm"/>
    <property type="evidence" value="ECO:0007669"/>
    <property type="project" value="TreeGrafter"/>
</dbReference>
<dbReference type="Pfam" id="PF12777">
    <property type="entry name" value="MT"/>
    <property type="match status" value="1"/>
</dbReference>